<evidence type="ECO:0000313" key="1">
    <source>
        <dbReference type="EMBL" id="KAK7075965.1"/>
    </source>
</evidence>
<dbReference type="Proteomes" id="UP001381693">
    <property type="component" value="Unassembled WGS sequence"/>
</dbReference>
<reference evidence="1 2" key="1">
    <citation type="submission" date="2023-11" db="EMBL/GenBank/DDBJ databases">
        <title>Halocaridina rubra genome assembly.</title>
        <authorList>
            <person name="Smith C."/>
        </authorList>
    </citation>
    <scope>NUCLEOTIDE SEQUENCE [LARGE SCALE GENOMIC DNA]</scope>
    <source>
        <strain evidence="1">EP-1</strain>
        <tissue evidence="1">Whole</tissue>
    </source>
</reference>
<evidence type="ECO:0000313" key="2">
    <source>
        <dbReference type="Proteomes" id="UP001381693"/>
    </source>
</evidence>
<organism evidence="1 2">
    <name type="scientific">Halocaridina rubra</name>
    <name type="common">Hawaiian red shrimp</name>
    <dbReference type="NCBI Taxonomy" id="373956"/>
    <lineage>
        <taxon>Eukaryota</taxon>
        <taxon>Metazoa</taxon>
        <taxon>Ecdysozoa</taxon>
        <taxon>Arthropoda</taxon>
        <taxon>Crustacea</taxon>
        <taxon>Multicrustacea</taxon>
        <taxon>Malacostraca</taxon>
        <taxon>Eumalacostraca</taxon>
        <taxon>Eucarida</taxon>
        <taxon>Decapoda</taxon>
        <taxon>Pleocyemata</taxon>
        <taxon>Caridea</taxon>
        <taxon>Atyoidea</taxon>
        <taxon>Atyidae</taxon>
        <taxon>Halocaridina</taxon>
    </lineage>
</organism>
<dbReference type="EMBL" id="JAXCGZ010009953">
    <property type="protein sequence ID" value="KAK7075965.1"/>
    <property type="molecule type" value="Genomic_DNA"/>
</dbReference>
<comment type="caution">
    <text evidence="1">The sequence shown here is derived from an EMBL/GenBank/DDBJ whole genome shotgun (WGS) entry which is preliminary data.</text>
</comment>
<gene>
    <name evidence="1" type="ORF">SK128_006811</name>
</gene>
<keyword evidence="2" id="KW-1185">Reference proteome</keyword>
<dbReference type="AlphaFoldDB" id="A0AAN8XBQ6"/>
<name>A0AAN8XBQ6_HALRR</name>
<sequence length="63" mass="7457">MSETNRRANKHYSKMTHERNNFDLQTFTLQKPRGLHRVLPTEMTKIGAYPVAVLPGQYTDFYR</sequence>
<proteinExistence type="predicted"/>
<accession>A0AAN8XBQ6</accession>
<protein>
    <submittedName>
        <fullName evidence="1">Uncharacterized protein</fullName>
    </submittedName>
</protein>
<feature type="non-terminal residue" evidence="1">
    <location>
        <position position="63"/>
    </location>
</feature>